<keyword evidence="2" id="KW-1185">Reference proteome</keyword>
<evidence type="ECO:0000313" key="1">
    <source>
        <dbReference type="EMBL" id="KAK9421671.1"/>
    </source>
</evidence>
<reference evidence="1 2" key="1">
    <citation type="journal article" date="2024" name="J. Plant Pathol.">
        <title>Sequence and assembly of the genome of Seiridium unicorne, isolate CBS 538.82, causal agent of cypress canker disease.</title>
        <authorList>
            <person name="Scali E."/>
            <person name="Rocca G.D."/>
            <person name="Danti R."/>
            <person name="Garbelotto M."/>
            <person name="Barberini S."/>
            <person name="Baroncelli R."/>
            <person name="Emiliani G."/>
        </authorList>
    </citation>
    <scope>NUCLEOTIDE SEQUENCE [LARGE SCALE GENOMIC DNA]</scope>
    <source>
        <strain evidence="1 2">BM-138-508</strain>
    </source>
</reference>
<protein>
    <submittedName>
        <fullName evidence="1">Uncharacterized protein</fullName>
    </submittedName>
</protein>
<gene>
    <name evidence="1" type="ORF">SUNI508_05601</name>
</gene>
<sequence>MDTVLTSSHHSTKGRMAPTASLCEYVRNRMDELGDSVKTLRNYLEVYHSLILFDLWQSNFWDDPGDDSLHFNENLGLVFAMEKTLDDPAMLSNEFISQQGKFMKIELDDDRKRYLSLYSRLLLDDLSHASTRGGSRDDWKVEERVGLIVPIDFKW</sequence>
<name>A0ABR2V4K8_9PEZI</name>
<dbReference type="EMBL" id="JARVKF010000168">
    <property type="protein sequence ID" value="KAK9421671.1"/>
    <property type="molecule type" value="Genomic_DNA"/>
</dbReference>
<dbReference type="Proteomes" id="UP001408356">
    <property type="component" value="Unassembled WGS sequence"/>
</dbReference>
<comment type="caution">
    <text evidence="1">The sequence shown here is derived from an EMBL/GenBank/DDBJ whole genome shotgun (WGS) entry which is preliminary data.</text>
</comment>
<proteinExistence type="predicted"/>
<organism evidence="1 2">
    <name type="scientific">Seiridium unicorne</name>
    <dbReference type="NCBI Taxonomy" id="138068"/>
    <lineage>
        <taxon>Eukaryota</taxon>
        <taxon>Fungi</taxon>
        <taxon>Dikarya</taxon>
        <taxon>Ascomycota</taxon>
        <taxon>Pezizomycotina</taxon>
        <taxon>Sordariomycetes</taxon>
        <taxon>Xylariomycetidae</taxon>
        <taxon>Amphisphaeriales</taxon>
        <taxon>Sporocadaceae</taxon>
        <taxon>Seiridium</taxon>
    </lineage>
</organism>
<evidence type="ECO:0000313" key="2">
    <source>
        <dbReference type="Proteomes" id="UP001408356"/>
    </source>
</evidence>
<accession>A0ABR2V4K8</accession>